<dbReference type="GO" id="GO:0004930">
    <property type="term" value="F:G protein-coupled receptor activity"/>
    <property type="evidence" value="ECO:0007669"/>
    <property type="project" value="InterPro"/>
</dbReference>
<protein>
    <submittedName>
        <fullName evidence="8">Extracellular calcium-sensing receptor-like</fullName>
    </submittedName>
</protein>
<dbReference type="SUPFAM" id="SSF53822">
    <property type="entry name" value="Periplasmic binding protein-like I"/>
    <property type="match status" value="1"/>
</dbReference>
<evidence type="ECO:0000256" key="1">
    <source>
        <dbReference type="ARBA" id="ARBA00004141"/>
    </source>
</evidence>
<dbReference type="PANTHER" id="PTHR24061:SF528">
    <property type="entry name" value="C-FAMILY ODORANT RECEPTOR OLFCD2-RELATED"/>
    <property type="match status" value="1"/>
</dbReference>
<dbReference type="Gene3D" id="3.40.50.2300">
    <property type="match status" value="1"/>
</dbReference>
<evidence type="ECO:0000256" key="4">
    <source>
        <dbReference type="ARBA" id="ARBA00023136"/>
    </source>
</evidence>
<gene>
    <name evidence="8" type="ORF">DAT39_023561</name>
</gene>
<dbReference type="Proteomes" id="UP000727407">
    <property type="component" value="Unassembled WGS sequence"/>
</dbReference>
<evidence type="ECO:0000313" key="8">
    <source>
        <dbReference type="EMBL" id="KAF5879937.1"/>
    </source>
</evidence>
<dbReference type="PRINTS" id="PR00248">
    <property type="entry name" value="GPCRMGR"/>
</dbReference>
<dbReference type="Pfam" id="PF01094">
    <property type="entry name" value="ANF_receptor"/>
    <property type="match status" value="1"/>
</dbReference>
<evidence type="ECO:0000313" key="9">
    <source>
        <dbReference type="Proteomes" id="UP000727407"/>
    </source>
</evidence>
<dbReference type="InterPro" id="IPR000068">
    <property type="entry name" value="GPCR_3_Ca_sens_rcpt-rel"/>
</dbReference>
<keyword evidence="4" id="KW-0472">Membrane</keyword>
<keyword evidence="3" id="KW-1133">Transmembrane helix</keyword>
<dbReference type="GO" id="GO:0005886">
    <property type="term" value="C:plasma membrane"/>
    <property type="evidence" value="ECO:0007669"/>
    <property type="project" value="TreeGrafter"/>
</dbReference>
<evidence type="ECO:0000256" key="2">
    <source>
        <dbReference type="ARBA" id="ARBA00022692"/>
    </source>
</evidence>
<evidence type="ECO:0000259" key="7">
    <source>
        <dbReference type="Pfam" id="PF01094"/>
    </source>
</evidence>
<dbReference type="InterPro" id="IPR028082">
    <property type="entry name" value="Peripla_BP_I"/>
</dbReference>
<dbReference type="PANTHER" id="PTHR24061">
    <property type="entry name" value="CALCIUM-SENSING RECEPTOR-RELATED"/>
    <property type="match status" value="1"/>
</dbReference>
<feature type="domain" description="Receptor ligand binding region" evidence="7">
    <location>
        <begin position="13"/>
        <end position="88"/>
    </location>
</feature>
<evidence type="ECO:0000256" key="6">
    <source>
        <dbReference type="ARBA" id="ARBA00023180"/>
    </source>
</evidence>
<keyword evidence="6" id="KW-0325">Glycoprotein</keyword>
<evidence type="ECO:0000256" key="5">
    <source>
        <dbReference type="ARBA" id="ARBA00023170"/>
    </source>
</evidence>
<dbReference type="InterPro" id="IPR001828">
    <property type="entry name" value="ANF_lig-bd_rcpt"/>
</dbReference>
<sequence length="93" mass="9950">MALINGQDTTADNACSGQAAVQAIIGESESTSTIALTKTTGPFNIPVISPAATCECLSNKREYPSFFRTIASDYYQSRALAYLVKHLGRSCIQ</sequence>
<organism evidence="8 9">
    <name type="scientific">Clarias magur</name>
    <name type="common">Asian catfish</name>
    <name type="synonym">Macropteronotus magur</name>
    <dbReference type="NCBI Taxonomy" id="1594786"/>
    <lineage>
        <taxon>Eukaryota</taxon>
        <taxon>Metazoa</taxon>
        <taxon>Chordata</taxon>
        <taxon>Craniata</taxon>
        <taxon>Vertebrata</taxon>
        <taxon>Euteleostomi</taxon>
        <taxon>Actinopterygii</taxon>
        <taxon>Neopterygii</taxon>
        <taxon>Teleostei</taxon>
        <taxon>Ostariophysi</taxon>
        <taxon>Siluriformes</taxon>
        <taxon>Clariidae</taxon>
        <taxon>Clarias</taxon>
    </lineage>
</organism>
<keyword evidence="9" id="KW-1185">Reference proteome</keyword>
<proteinExistence type="predicted"/>
<accession>A0A8J4WQ90</accession>
<keyword evidence="5 8" id="KW-0675">Receptor</keyword>
<reference evidence="8" key="1">
    <citation type="submission" date="2020-07" db="EMBL/GenBank/DDBJ databases">
        <title>Clarias magur genome sequencing, assembly and annotation.</title>
        <authorList>
            <person name="Kushwaha B."/>
            <person name="Kumar R."/>
            <person name="Das P."/>
            <person name="Joshi C.G."/>
            <person name="Kumar D."/>
            <person name="Nagpure N.S."/>
            <person name="Pandey M."/>
            <person name="Agarwal S."/>
            <person name="Srivastava S."/>
            <person name="Singh M."/>
            <person name="Sahoo L."/>
            <person name="Jayasankar P."/>
            <person name="Meher P.K."/>
            <person name="Koringa P.G."/>
            <person name="Iquebal M.A."/>
            <person name="Das S.P."/>
            <person name="Bit A."/>
            <person name="Patnaik S."/>
            <person name="Patel N."/>
            <person name="Shah T.M."/>
            <person name="Hinsu A."/>
            <person name="Jena J.K."/>
        </authorList>
    </citation>
    <scope>NUCLEOTIDE SEQUENCE</scope>
    <source>
        <strain evidence="8">CIFAMagur01</strain>
        <tissue evidence="8">Testis</tissue>
    </source>
</reference>
<evidence type="ECO:0000256" key="3">
    <source>
        <dbReference type="ARBA" id="ARBA00022989"/>
    </source>
</evidence>
<dbReference type="OrthoDB" id="5984008at2759"/>
<keyword evidence="2" id="KW-0812">Transmembrane</keyword>
<dbReference type="InterPro" id="IPR000337">
    <property type="entry name" value="GPCR_3"/>
</dbReference>
<dbReference type="AlphaFoldDB" id="A0A8J4WQ90"/>
<comment type="caution">
    <text evidence="8">The sequence shown here is derived from an EMBL/GenBank/DDBJ whole genome shotgun (WGS) entry which is preliminary data.</text>
</comment>
<comment type="subcellular location">
    <subcellularLocation>
        <location evidence="1">Membrane</location>
        <topology evidence="1">Multi-pass membrane protein</topology>
    </subcellularLocation>
</comment>
<name>A0A8J4WQ90_CLAMG</name>
<dbReference type="EMBL" id="QNUK01002068">
    <property type="protein sequence ID" value="KAF5879937.1"/>
    <property type="molecule type" value="Genomic_DNA"/>
</dbReference>